<organism evidence="1 2">
    <name type="scientific">Brevibacterium aurantiacum</name>
    <dbReference type="NCBI Taxonomy" id="273384"/>
    <lineage>
        <taxon>Bacteria</taxon>
        <taxon>Bacillati</taxon>
        <taxon>Actinomycetota</taxon>
        <taxon>Actinomycetes</taxon>
        <taxon>Micrococcales</taxon>
        <taxon>Brevibacteriaceae</taxon>
        <taxon>Brevibacterium</taxon>
    </lineage>
</organism>
<dbReference type="EMBL" id="FXZI01000001">
    <property type="protein sequence ID" value="SMX73804.1"/>
    <property type="molecule type" value="Genomic_DNA"/>
</dbReference>
<proteinExistence type="predicted"/>
<evidence type="ECO:0000313" key="1">
    <source>
        <dbReference type="EMBL" id="SMX73804.1"/>
    </source>
</evidence>
<name>A0A2H1IF46_BREAU</name>
<sequence length="51" mass="5239">MDTEVMDVQNFANSAMGSAEAGLKTDASAPAMTTPTAVQFVIQGSTICLIC</sequence>
<dbReference type="AlphaFoldDB" id="A0A2H1IF46"/>
<accession>A0A2H1IF46</accession>
<evidence type="ECO:0008006" key="3">
    <source>
        <dbReference type="Google" id="ProtNLM"/>
    </source>
</evidence>
<protein>
    <recommendedName>
        <fullName evidence="3">Cypemycin family RiPP</fullName>
    </recommendedName>
</protein>
<evidence type="ECO:0000313" key="2">
    <source>
        <dbReference type="Proteomes" id="UP000234300"/>
    </source>
</evidence>
<gene>
    <name evidence="1" type="ORF">BAURA86_00576</name>
</gene>
<dbReference type="Proteomes" id="UP000234300">
    <property type="component" value="Unassembled WGS sequence"/>
</dbReference>
<reference evidence="1 2" key="1">
    <citation type="submission" date="2017-03" db="EMBL/GenBank/DDBJ databases">
        <authorList>
            <person name="Afonso C.L."/>
            <person name="Miller P.J."/>
            <person name="Scott M.A."/>
            <person name="Spackman E."/>
            <person name="Goraichik I."/>
            <person name="Dimitrov K.M."/>
            <person name="Suarez D.L."/>
            <person name="Swayne D.E."/>
        </authorList>
    </citation>
    <scope>NUCLEOTIDE SEQUENCE [LARGE SCALE GENOMIC DNA]</scope>
    <source>
        <strain evidence="2">8(6)</strain>
    </source>
</reference>
<dbReference type="RefSeq" id="WP_180957328.1">
    <property type="nucleotide sequence ID" value="NZ_FXZI01000001.1"/>
</dbReference>
<dbReference type="NCBIfam" id="NF033752">
    <property type="entry name" value="linaridin_CypA"/>
    <property type="match status" value="1"/>
</dbReference>